<feature type="signal peptide" evidence="1">
    <location>
        <begin position="1"/>
        <end position="17"/>
    </location>
</feature>
<sequence>MKWLAMLIIFCSFSVVSSPSRDNNDLTHFDQPFLLGDWYLVNPEPDNETDSFLAIKLSLESNYTFSIDIQKSDYSVEHWSGLFSANEETLILGLNSEDPQIYDYQSNHNKLNLNGVLFTKALSNGLAGIWSSVTVSGDDKQAKIINQMDLILQPDFVFTFRVRSDAGDEAIHSGVYYTEDDHLVLLYQNGEHDTTYTLTEDELTLEVEDGDMFAVLNRIR</sequence>
<protein>
    <recommendedName>
        <fullName evidence="4">WD40 repeat protein</fullName>
    </recommendedName>
</protein>
<reference evidence="2" key="1">
    <citation type="submission" date="2021-12" db="EMBL/GenBank/DDBJ databases">
        <authorList>
            <person name="Rodrigo-Torres L."/>
            <person name="Arahal R. D."/>
            <person name="Lucena T."/>
        </authorList>
    </citation>
    <scope>NUCLEOTIDE SEQUENCE</scope>
    <source>
        <strain evidence="2">CECT 8226</strain>
    </source>
</reference>
<evidence type="ECO:0000256" key="1">
    <source>
        <dbReference type="SAM" id="SignalP"/>
    </source>
</evidence>
<feature type="chain" id="PRO_5045900716" description="WD40 repeat protein" evidence="1">
    <location>
        <begin position="18"/>
        <end position="220"/>
    </location>
</feature>
<organism evidence="2 3">
    <name type="scientific">Vibrio hippocampi</name>
    <dbReference type="NCBI Taxonomy" id="654686"/>
    <lineage>
        <taxon>Bacteria</taxon>
        <taxon>Pseudomonadati</taxon>
        <taxon>Pseudomonadota</taxon>
        <taxon>Gammaproteobacteria</taxon>
        <taxon>Vibrionales</taxon>
        <taxon>Vibrionaceae</taxon>
        <taxon>Vibrio</taxon>
    </lineage>
</organism>
<dbReference type="RefSeq" id="WP_237484444.1">
    <property type="nucleotide sequence ID" value="NZ_CAKLCM010000002.1"/>
</dbReference>
<evidence type="ECO:0000313" key="3">
    <source>
        <dbReference type="Proteomes" id="UP000838160"/>
    </source>
</evidence>
<keyword evidence="3" id="KW-1185">Reference proteome</keyword>
<name>A0ABM8ZH45_9VIBR</name>
<keyword evidence="1" id="KW-0732">Signal</keyword>
<comment type="caution">
    <text evidence="2">The sequence shown here is derived from an EMBL/GenBank/DDBJ whole genome shotgun (WGS) entry which is preliminary data.</text>
</comment>
<evidence type="ECO:0000313" key="2">
    <source>
        <dbReference type="EMBL" id="CAH0526006.1"/>
    </source>
</evidence>
<dbReference type="EMBL" id="CAKLCM010000002">
    <property type="protein sequence ID" value="CAH0526006.1"/>
    <property type="molecule type" value="Genomic_DNA"/>
</dbReference>
<dbReference type="Proteomes" id="UP000838160">
    <property type="component" value="Unassembled WGS sequence"/>
</dbReference>
<evidence type="ECO:0008006" key="4">
    <source>
        <dbReference type="Google" id="ProtNLM"/>
    </source>
</evidence>
<accession>A0ABM8ZH45</accession>
<gene>
    <name evidence="2" type="ORF">VHP8226_01488</name>
</gene>
<proteinExistence type="predicted"/>